<proteinExistence type="predicted"/>
<protein>
    <submittedName>
        <fullName evidence="1">Uncharacterized protein</fullName>
    </submittedName>
</protein>
<gene>
    <name evidence="1" type="ORF">F2Q69_00021167</name>
</gene>
<accession>A0A8S9QP39</accession>
<comment type="caution">
    <text evidence="1">The sequence shown here is derived from an EMBL/GenBank/DDBJ whole genome shotgun (WGS) entry which is preliminary data.</text>
</comment>
<sequence length="662" mass="76901">MTYHSIVQATLLGHTLEDHINDDDEPYMEEPFDESILTPEHSVKVDELCKENPMLTREDMALEGICNSTLELHFEDICLPCVEEIASDLNSHVLINECLDLIFETRKLDDLTVEKLVRDHIEVCFDKNYLCASIDLESEFLMLDEPRPLLELADLGDELDVDRLLFEIENPLVKNFHENENIVFYLINGDRVDYFVKTSLEPEDTLEDHINDDDEPYMEEPFDESILTPEHSVKVDELCKENPMLTREDMAVMLRLNLMSHRATLEGRELTGIEIRMAQQLKEVFYWVPPTQLDGICNSTLQLHFEDICLPCVEEIASDLNSHVLINECLDLIFETRKLDDLRAEKLVRDHIEVCFDKNYLCASIDLESEFLMLDEPRPLLELADLGDELDVDRLLFEIENSLVKNFHENENIVFYLIDGDRVDYFVNTSESNVDKGGHGSDAQIKSYAHRATLEGRELTGIEIRMAQQFKEVFYWVPPTQLDGICNSTLELHFEDICLPCVEEIASDLNSHVLINECLDLIFETRKLDDLRVEKLVRDHIGVCFDKNYLCASIDLESEFLMFDEPRPLLELADLGDELDVDRLLFEIENPLVKHFHENENIVFYLINGDRVDYFVTTSFEPVVEFVYPPNAFDSYDHQNLKEHFIIHVTSLVKLFEEKSHE</sequence>
<dbReference type="EMBL" id="QGKX02001290">
    <property type="protein sequence ID" value="KAF3541643.1"/>
    <property type="molecule type" value="Genomic_DNA"/>
</dbReference>
<evidence type="ECO:0000313" key="1">
    <source>
        <dbReference type="EMBL" id="KAF3541643.1"/>
    </source>
</evidence>
<organism evidence="1 2">
    <name type="scientific">Brassica cretica</name>
    <name type="common">Mustard</name>
    <dbReference type="NCBI Taxonomy" id="69181"/>
    <lineage>
        <taxon>Eukaryota</taxon>
        <taxon>Viridiplantae</taxon>
        <taxon>Streptophyta</taxon>
        <taxon>Embryophyta</taxon>
        <taxon>Tracheophyta</taxon>
        <taxon>Spermatophyta</taxon>
        <taxon>Magnoliopsida</taxon>
        <taxon>eudicotyledons</taxon>
        <taxon>Gunneridae</taxon>
        <taxon>Pentapetalae</taxon>
        <taxon>rosids</taxon>
        <taxon>malvids</taxon>
        <taxon>Brassicales</taxon>
        <taxon>Brassicaceae</taxon>
        <taxon>Brassiceae</taxon>
        <taxon>Brassica</taxon>
    </lineage>
</organism>
<evidence type="ECO:0000313" key="2">
    <source>
        <dbReference type="Proteomes" id="UP000712600"/>
    </source>
</evidence>
<dbReference type="AlphaFoldDB" id="A0A8S9QP39"/>
<name>A0A8S9QP39_BRACR</name>
<reference evidence="1" key="1">
    <citation type="submission" date="2019-12" db="EMBL/GenBank/DDBJ databases">
        <title>Genome sequencing and annotation of Brassica cretica.</title>
        <authorList>
            <person name="Studholme D.J."/>
            <person name="Sarris P."/>
        </authorList>
    </citation>
    <scope>NUCLEOTIDE SEQUENCE</scope>
    <source>
        <strain evidence="1">PFS-109/04</strain>
        <tissue evidence="1">Leaf</tissue>
    </source>
</reference>
<dbReference type="Proteomes" id="UP000712600">
    <property type="component" value="Unassembled WGS sequence"/>
</dbReference>